<keyword evidence="7" id="KW-0503">Monooxygenase</keyword>
<dbReference type="GO" id="GO:0016705">
    <property type="term" value="F:oxidoreductase activity, acting on paired donors, with incorporation or reduction of molecular oxygen"/>
    <property type="evidence" value="ECO:0007669"/>
    <property type="project" value="InterPro"/>
</dbReference>
<gene>
    <name evidence="11" type="ORF">CFAM422_013029</name>
</gene>
<organism evidence="11 12">
    <name type="scientific">Trichoderma lentiforme</name>
    <dbReference type="NCBI Taxonomy" id="1567552"/>
    <lineage>
        <taxon>Eukaryota</taxon>
        <taxon>Fungi</taxon>
        <taxon>Dikarya</taxon>
        <taxon>Ascomycota</taxon>
        <taxon>Pezizomycotina</taxon>
        <taxon>Sordariomycetes</taxon>
        <taxon>Hypocreomycetidae</taxon>
        <taxon>Hypocreales</taxon>
        <taxon>Hypocreaceae</taxon>
        <taxon>Trichoderma</taxon>
    </lineage>
</organism>
<proteinExistence type="inferred from homology"/>
<keyword evidence="5 6" id="KW-0408">Iron</keyword>
<evidence type="ECO:0000256" key="8">
    <source>
        <dbReference type="RuleBase" id="RU361277"/>
    </source>
</evidence>
<dbReference type="CDD" id="cd05283">
    <property type="entry name" value="CAD1"/>
    <property type="match status" value="1"/>
</dbReference>
<feature type="domain" description="Alcohol dehydrogenase-like C-terminal" evidence="9">
    <location>
        <begin position="173"/>
        <end position="294"/>
    </location>
</feature>
<sequence length="492" mass="53698">MSVTFTVFKGSPSKKITESQTTVPALLSDQVLIKNTHSGVCGTDAHYLHADMVLGHEGVGIVQAVGDGVSLVKVGDRVGFGYVKDGCKKCQYCLEGYNWHCVEGICGFGFSNFDQGSFATHSVWPETRLAIIPDEIPSVNAGPFMCAGQTVFVPFLRQGIKPSDCIGIVGIGGLGHLAIQFAAAWGCTVVVFSSSDNKKQEALDFGATEFYNTSGLKAADVPKKINHLLVTTSAVPDWKLYTELMAPFGHIYPLTISEGNLEFPYMPMIGKELSIHGSCSSTPEEVKTMLQFVVKHDIKPTIERFPMTSEGITNAFERLESGKLRYRGVLEELTFNELASNASLLIAAGSETTATALSAATYYLGLYPETFGKLAAEVRSAFRSEEEIKLTNLQHLNYLQAVIDEAMRLFPSAPGTQPRIISPGGDTIVGRYVPAGTIVGVWKWVNHHNPAHFYEAESFIPERWLGDARFENDKKDAFMPFSVGPRNCIGRK</sequence>
<dbReference type="FunFam" id="3.40.50.720:FF:000022">
    <property type="entry name" value="Cinnamyl alcohol dehydrogenase"/>
    <property type="match status" value="1"/>
</dbReference>
<dbReference type="InterPro" id="IPR002328">
    <property type="entry name" value="ADH_Zn_CS"/>
</dbReference>
<dbReference type="AlphaFoldDB" id="A0A9P4X3E0"/>
<evidence type="ECO:0000256" key="7">
    <source>
        <dbReference type="RuleBase" id="RU000461"/>
    </source>
</evidence>
<evidence type="ECO:0000313" key="12">
    <source>
        <dbReference type="Proteomes" id="UP000801864"/>
    </source>
</evidence>
<dbReference type="PROSITE" id="PS00059">
    <property type="entry name" value="ADH_ZINC"/>
    <property type="match status" value="1"/>
</dbReference>
<dbReference type="EMBL" id="QLNT01000035">
    <property type="protein sequence ID" value="KAF3055517.1"/>
    <property type="molecule type" value="Genomic_DNA"/>
</dbReference>
<dbReference type="InterPro" id="IPR047109">
    <property type="entry name" value="CAD-like"/>
</dbReference>
<feature type="binding site" description="axial binding residue" evidence="6">
    <location>
        <position position="488"/>
    </location>
    <ligand>
        <name>heme</name>
        <dbReference type="ChEBI" id="CHEBI:30413"/>
    </ligand>
    <ligandPart>
        <name>Fe</name>
        <dbReference type="ChEBI" id="CHEBI:18248"/>
    </ligandPart>
</feature>
<dbReference type="InterPro" id="IPR017972">
    <property type="entry name" value="Cyt_P450_CS"/>
</dbReference>
<evidence type="ECO:0000256" key="6">
    <source>
        <dbReference type="PIRSR" id="PIRSR602401-1"/>
    </source>
</evidence>
<dbReference type="PRINTS" id="PR00385">
    <property type="entry name" value="P450"/>
</dbReference>
<dbReference type="InterPro" id="IPR036396">
    <property type="entry name" value="Cyt_P450_sf"/>
</dbReference>
<comment type="cofactor">
    <cofactor evidence="1 8">
        <name>Zn(2+)</name>
        <dbReference type="ChEBI" id="CHEBI:29105"/>
    </cofactor>
</comment>
<dbReference type="InterPro" id="IPR013154">
    <property type="entry name" value="ADH-like_N"/>
</dbReference>
<keyword evidence="3 8" id="KW-0862">Zinc</keyword>
<dbReference type="InterPro" id="IPR036291">
    <property type="entry name" value="NAD(P)-bd_dom_sf"/>
</dbReference>
<evidence type="ECO:0000259" key="9">
    <source>
        <dbReference type="Pfam" id="PF00107"/>
    </source>
</evidence>
<dbReference type="Proteomes" id="UP000801864">
    <property type="component" value="Unassembled WGS sequence"/>
</dbReference>
<comment type="cofactor">
    <cofactor evidence="6">
        <name>heme</name>
        <dbReference type="ChEBI" id="CHEBI:30413"/>
    </cofactor>
</comment>
<dbReference type="Pfam" id="PF00107">
    <property type="entry name" value="ADH_zinc_N"/>
    <property type="match status" value="1"/>
</dbReference>
<comment type="caution">
    <text evidence="11">The sequence shown here is derived from an EMBL/GenBank/DDBJ whole genome shotgun (WGS) entry which is preliminary data.</text>
</comment>
<name>A0A9P4X3E0_9HYPO</name>
<evidence type="ECO:0000256" key="4">
    <source>
        <dbReference type="ARBA" id="ARBA00023002"/>
    </source>
</evidence>
<comment type="similarity">
    <text evidence="7">Belongs to the cytochrome P450 family.</text>
</comment>
<dbReference type="GO" id="GO:0008270">
    <property type="term" value="F:zinc ion binding"/>
    <property type="evidence" value="ECO:0007669"/>
    <property type="project" value="InterPro"/>
</dbReference>
<dbReference type="GO" id="GO:0020037">
    <property type="term" value="F:heme binding"/>
    <property type="evidence" value="ECO:0007669"/>
    <property type="project" value="InterPro"/>
</dbReference>
<dbReference type="InterPro" id="IPR002401">
    <property type="entry name" value="Cyt_P450_E_grp-I"/>
</dbReference>
<dbReference type="PROSITE" id="PS00065">
    <property type="entry name" value="D_2_HYDROXYACID_DH_1"/>
    <property type="match status" value="1"/>
</dbReference>
<dbReference type="Gene3D" id="1.10.630.10">
    <property type="entry name" value="Cytochrome P450"/>
    <property type="match status" value="1"/>
</dbReference>
<evidence type="ECO:0000256" key="3">
    <source>
        <dbReference type="ARBA" id="ARBA00022833"/>
    </source>
</evidence>
<dbReference type="InterPro" id="IPR013149">
    <property type="entry name" value="ADH-like_C"/>
</dbReference>
<keyword evidence="2 6" id="KW-0479">Metal-binding</keyword>
<dbReference type="InterPro" id="IPR029752">
    <property type="entry name" value="D-isomer_DH_CS1"/>
</dbReference>
<dbReference type="InterPro" id="IPR001128">
    <property type="entry name" value="Cyt_P450"/>
</dbReference>
<evidence type="ECO:0000259" key="10">
    <source>
        <dbReference type="Pfam" id="PF08240"/>
    </source>
</evidence>
<dbReference type="PRINTS" id="PR00463">
    <property type="entry name" value="EP450I"/>
</dbReference>
<evidence type="ECO:0000313" key="11">
    <source>
        <dbReference type="EMBL" id="KAF3055517.1"/>
    </source>
</evidence>
<keyword evidence="4 7" id="KW-0560">Oxidoreductase</keyword>
<keyword evidence="12" id="KW-1185">Reference proteome</keyword>
<comment type="similarity">
    <text evidence="8">Belongs to the zinc-containing alcohol dehydrogenase family.</text>
</comment>
<evidence type="ECO:0000256" key="1">
    <source>
        <dbReference type="ARBA" id="ARBA00001947"/>
    </source>
</evidence>
<dbReference type="SUPFAM" id="SSF48264">
    <property type="entry name" value="Cytochrome P450"/>
    <property type="match status" value="1"/>
</dbReference>
<dbReference type="InterPro" id="IPR011032">
    <property type="entry name" value="GroES-like_sf"/>
</dbReference>
<dbReference type="GO" id="GO:0004497">
    <property type="term" value="F:monooxygenase activity"/>
    <property type="evidence" value="ECO:0007669"/>
    <property type="project" value="UniProtKB-KW"/>
</dbReference>
<dbReference type="Pfam" id="PF00067">
    <property type="entry name" value="p450"/>
    <property type="match status" value="1"/>
</dbReference>
<dbReference type="SUPFAM" id="SSF50129">
    <property type="entry name" value="GroES-like"/>
    <property type="match status" value="1"/>
</dbReference>
<feature type="domain" description="Alcohol dehydrogenase-like N-terminal" evidence="10">
    <location>
        <begin position="29"/>
        <end position="134"/>
    </location>
</feature>
<evidence type="ECO:0000256" key="5">
    <source>
        <dbReference type="ARBA" id="ARBA00023004"/>
    </source>
</evidence>
<dbReference type="PANTHER" id="PTHR42683">
    <property type="entry name" value="ALDEHYDE REDUCTASE"/>
    <property type="match status" value="1"/>
</dbReference>
<dbReference type="Pfam" id="PF08240">
    <property type="entry name" value="ADH_N"/>
    <property type="match status" value="1"/>
</dbReference>
<keyword evidence="6 7" id="KW-0349">Heme</keyword>
<dbReference type="GO" id="GO:0005506">
    <property type="term" value="F:iron ion binding"/>
    <property type="evidence" value="ECO:0007669"/>
    <property type="project" value="InterPro"/>
</dbReference>
<dbReference type="Gene3D" id="3.40.50.720">
    <property type="entry name" value="NAD(P)-binding Rossmann-like Domain"/>
    <property type="match status" value="1"/>
</dbReference>
<dbReference type="Gene3D" id="3.90.180.10">
    <property type="entry name" value="Medium-chain alcohol dehydrogenases, catalytic domain"/>
    <property type="match status" value="1"/>
</dbReference>
<protein>
    <submittedName>
        <fullName evidence="11">Isotrichodermin C-15 hydroxylase</fullName>
    </submittedName>
</protein>
<accession>A0A9P4X3E0</accession>
<dbReference type="SUPFAM" id="SSF51735">
    <property type="entry name" value="NAD(P)-binding Rossmann-fold domains"/>
    <property type="match status" value="1"/>
</dbReference>
<evidence type="ECO:0000256" key="2">
    <source>
        <dbReference type="ARBA" id="ARBA00022723"/>
    </source>
</evidence>
<reference evidence="11 12" key="1">
    <citation type="submission" date="2018-06" db="EMBL/GenBank/DDBJ databases">
        <title>Genome analysis of cellulolytic fungus Trichoderma lentiforme CFAM-422.</title>
        <authorList>
            <person name="Steindorff A.S."/>
            <person name="Formighieri E.F."/>
            <person name="Midorikawa G.E.O."/>
            <person name="Tamietti M.S."/>
            <person name="Ramos E.Z."/>
            <person name="Silva A.S."/>
            <person name="Bon E.P.S."/>
            <person name="Mendes T.D."/>
            <person name="Damaso M.C.T."/>
            <person name="Favaro L.C.L."/>
        </authorList>
    </citation>
    <scope>NUCLEOTIDE SEQUENCE [LARGE SCALE GENOMIC DNA]</scope>
    <source>
        <strain evidence="11 12">CFAM-422</strain>
    </source>
</reference>
<dbReference type="GO" id="GO:0016616">
    <property type="term" value="F:oxidoreductase activity, acting on the CH-OH group of donors, NAD or NADP as acceptor"/>
    <property type="evidence" value="ECO:0007669"/>
    <property type="project" value="InterPro"/>
</dbReference>
<dbReference type="PROSITE" id="PS00086">
    <property type="entry name" value="CYTOCHROME_P450"/>
    <property type="match status" value="1"/>
</dbReference>